<dbReference type="RefSeq" id="WP_074038482.1">
    <property type="nucleotide sequence ID" value="NZ_CP018467.1"/>
</dbReference>
<evidence type="ECO:0000313" key="2">
    <source>
        <dbReference type="EMBL" id="NEK74153.1"/>
    </source>
</evidence>
<gene>
    <name evidence="2" type="ORF">G3W62_15455</name>
</gene>
<keyword evidence="2" id="KW-0255">Endonuclease</keyword>
<dbReference type="GO" id="GO:0003676">
    <property type="term" value="F:nucleic acid binding"/>
    <property type="evidence" value="ECO:0007669"/>
    <property type="project" value="InterPro"/>
</dbReference>
<proteinExistence type="predicted"/>
<keyword evidence="2" id="KW-0540">Nuclease</keyword>
<feature type="domain" description="HNH" evidence="1">
    <location>
        <begin position="42"/>
        <end position="79"/>
    </location>
</feature>
<dbReference type="GO" id="GO:0004519">
    <property type="term" value="F:endonuclease activity"/>
    <property type="evidence" value="ECO:0007669"/>
    <property type="project" value="UniProtKB-KW"/>
</dbReference>
<name>A0A6B3KND7_XANEU</name>
<organism evidence="2">
    <name type="scientific">Xanthomonas euvesicatoria</name>
    <dbReference type="NCBI Taxonomy" id="456327"/>
    <lineage>
        <taxon>Bacteria</taxon>
        <taxon>Pseudomonadati</taxon>
        <taxon>Pseudomonadota</taxon>
        <taxon>Gammaproteobacteria</taxon>
        <taxon>Lysobacterales</taxon>
        <taxon>Lysobacteraceae</taxon>
        <taxon>Xanthomonas</taxon>
    </lineage>
</organism>
<dbReference type="InterPro" id="IPR002711">
    <property type="entry name" value="HNH"/>
</dbReference>
<sequence length="149" mass="17049">MTRLQFLRTVAFHAQQGRCCYCEQPMWLTYPTELELSPRCARYSQCTAEHLLAQQDAGKDTRGNIAAACWTCNQRRHRRKKLLTPEAFKALVRRMVAAGKWWPSTDGATAKGSHRMKLASRGRKQPLDISMPLLTERGKQASPRSRWCA</sequence>
<evidence type="ECO:0000259" key="1">
    <source>
        <dbReference type="Pfam" id="PF01844"/>
    </source>
</evidence>
<dbReference type="AlphaFoldDB" id="A0A6B3KND7"/>
<comment type="caution">
    <text evidence="2">The sequence shown here is derived from an EMBL/GenBank/DDBJ whole genome shotgun (WGS) entry which is preliminary data.</text>
</comment>
<dbReference type="Pfam" id="PF01844">
    <property type="entry name" value="HNH"/>
    <property type="match status" value="1"/>
</dbReference>
<reference evidence="2" key="1">
    <citation type="submission" date="2019-11" db="EMBL/GenBank/DDBJ databases">
        <title>Genome-resolved metagenomics to study the prevalence of co-infection and intraspecific heterogeneity among plant pathogen metapopulations.</title>
        <authorList>
            <person name="Newberry E."/>
            <person name="Bhandari R."/>
            <person name="Kemble J."/>
            <person name="Sikora E."/>
            <person name="Potnis N."/>
        </authorList>
    </citation>
    <scope>NUCLEOTIDE SEQUENCE</scope>
    <source>
        <strain evidence="2">Xe_Pep_Tuscaloosa_18b</strain>
    </source>
</reference>
<protein>
    <submittedName>
        <fullName evidence="2">HNH endonuclease</fullName>
    </submittedName>
</protein>
<accession>A0A6B3KND7</accession>
<dbReference type="EMBL" id="JAAGYV010000120">
    <property type="protein sequence ID" value="NEK74153.1"/>
    <property type="molecule type" value="Genomic_DNA"/>
</dbReference>
<keyword evidence="2" id="KW-0378">Hydrolase</keyword>
<dbReference type="GO" id="GO:0008270">
    <property type="term" value="F:zinc ion binding"/>
    <property type="evidence" value="ECO:0007669"/>
    <property type="project" value="InterPro"/>
</dbReference>
<dbReference type="Gene3D" id="1.10.30.50">
    <property type="match status" value="1"/>
</dbReference>